<evidence type="ECO:0000256" key="3">
    <source>
        <dbReference type="ARBA" id="ARBA00022741"/>
    </source>
</evidence>
<dbReference type="Gene3D" id="3.40.50.620">
    <property type="entry name" value="HUPs"/>
    <property type="match status" value="1"/>
</dbReference>
<accession>A0A397YUH1</accession>
<dbReference type="FunFam" id="3.30.200.20:FF:000268">
    <property type="entry name" value="probable receptor-like serine/threonine-protein kinase At5g57670"/>
    <property type="match status" value="1"/>
</dbReference>
<feature type="domain" description="Protein kinase" evidence="8">
    <location>
        <begin position="353"/>
        <end position="631"/>
    </location>
</feature>
<evidence type="ECO:0000256" key="6">
    <source>
        <dbReference type="PROSITE-ProRule" id="PRU10141"/>
    </source>
</evidence>
<protein>
    <recommendedName>
        <fullName evidence="8">Protein kinase domain-containing protein</fullName>
    </recommendedName>
</protein>
<sequence>MIEKHSSVVEEEGGRLGRTILVGVKLDAPSRELLTWALVKVAEPGDTVIALHILSNEIVENSSLLSLVKTFDSVLDVYEGFCNLKQVDLKLKLCRGDSPRKMIARESKSFSASKVLVGISKTHHAIRSSASVAKYLAKKLPKDRWVLAVNNGKIVFQREGSVNHPQGEEDVRKNNLLNVLQRSVTLTTTSKVVSHSEEVSKEDESCGQSLKQALVAAARSESCSVCGSINDTSARASDRSEDDDDKCLTAKEIVSEKGSTAKLARKQAEAIPGWPLLRRAFTSAAQPVTSHRPLKLPPKSNKQIGYDSITTKKSSPDNSPRKPPKELEGLYERFSSACQVFKYKELVSVTSDFSTDNFIGIGGSSRVFRGCLSNGREVAVKILKQTEDILSDFVAEIEIIITLHHKNVISLVGFCFEDNNILLVYNYLSRGSLEENLHGDKKDPLAFGWSQRFKVAVGVAEALDYLHNTASQPVIHRDVKSSNILLSNDYEPQVSDFGLARWASISTTHIVCSDVAGTFGYLAPEYFMYGKVNDKIDVYAFGVVLLELLSGRKPISSGCPKGQESLVLWAKPILDDGKYSQLLDSSLKDNNNGDQMQRMALAATLCIRRSPQARPKMSIVLKLLKGDEDTLKWAMQQVSSSSDESEMLKDEECQRSDLQSHLKVALLDVEDDSLSMGSFDQGFSVEDYLKGRNSLD</sequence>
<keyword evidence="1" id="KW-0723">Serine/threonine-protein kinase</keyword>
<reference evidence="9 10" key="1">
    <citation type="submission" date="2018-06" db="EMBL/GenBank/DDBJ databases">
        <title>WGS assembly of Brassica rapa FPsc.</title>
        <authorList>
            <person name="Bowman J."/>
            <person name="Kohchi T."/>
            <person name="Yamato K."/>
            <person name="Jenkins J."/>
            <person name="Shu S."/>
            <person name="Ishizaki K."/>
            <person name="Yamaoka S."/>
            <person name="Nishihama R."/>
            <person name="Nakamura Y."/>
            <person name="Berger F."/>
            <person name="Adam C."/>
            <person name="Aki S."/>
            <person name="Althoff F."/>
            <person name="Araki T."/>
            <person name="Arteaga-Vazquez M."/>
            <person name="Balasubrmanian S."/>
            <person name="Bauer D."/>
            <person name="Boehm C."/>
            <person name="Briginshaw L."/>
            <person name="Caballero-Perez J."/>
            <person name="Catarino B."/>
            <person name="Chen F."/>
            <person name="Chiyoda S."/>
            <person name="Chovatia M."/>
            <person name="Davies K."/>
            <person name="Delmans M."/>
            <person name="Demura T."/>
            <person name="Dierschke T."/>
            <person name="Dolan L."/>
            <person name="Dorantes-Acosta A."/>
            <person name="Eklund D."/>
            <person name="Florent S."/>
            <person name="Flores-Sandoval E."/>
            <person name="Fujiyama A."/>
            <person name="Fukuzawa H."/>
            <person name="Galik B."/>
            <person name="Grimanelli D."/>
            <person name="Grimwood J."/>
            <person name="Grossniklaus U."/>
            <person name="Hamada T."/>
            <person name="Haseloff J."/>
            <person name="Hetherington A."/>
            <person name="Higo A."/>
            <person name="Hirakawa Y."/>
            <person name="Hundley H."/>
            <person name="Ikeda Y."/>
            <person name="Inoue K."/>
            <person name="Inoue S."/>
            <person name="Ishida S."/>
            <person name="Jia Q."/>
            <person name="Kakita M."/>
            <person name="Kanazawa T."/>
            <person name="Kawai Y."/>
            <person name="Kawashima T."/>
            <person name="Kennedy M."/>
            <person name="Kinose K."/>
            <person name="Kinoshita T."/>
            <person name="Kohara Y."/>
            <person name="Koide E."/>
            <person name="Komatsu K."/>
            <person name="Kopischke S."/>
            <person name="Kubo M."/>
            <person name="Kyozuka J."/>
            <person name="Lagercrantz U."/>
            <person name="Lin S."/>
            <person name="Lindquist E."/>
            <person name="Lipzen A."/>
            <person name="Lu C."/>
            <person name="Luna E."/>
            <person name="Martienssen R."/>
            <person name="Minamino N."/>
            <person name="Mizutani M."/>
            <person name="Mizutani M."/>
            <person name="Mochizuki N."/>
            <person name="Monte I."/>
            <person name="Mosher R."/>
            <person name="Nagasaki H."/>
            <person name="Nakagami H."/>
            <person name="Naramoto S."/>
            <person name="Nishitani K."/>
            <person name="Ohtani M."/>
            <person name="Okamoto T."/>
            <person name="Okumura M."/>
            <person name="Phillips J."/>
            <person name="Pollak B."/>
            <person name="Reinders A."/>
            <person name="Roevekamp M."/>
            <person name="Sano R."/>
            <person name="Sawa S."/>
            <person name="Schmid M."/>
            <person name="Shirakawa M."/>
            <person name="Solano R."/>
            <person name="Spunde A."/>
            <person name="Suetsugu N."/>
            <person name="Sugano S."/>
            <person name="Sugiyama A."/>
            <person name="Sun R."/>
            <person name="Suzuki Y."/>
            <person name="Takenaka M."/>
            <person name="Takezawa D."/>
            <person name="Tomogane H."/>
            <person name="Tsuzuki M."/>
            <person name="Ueda T."/>
            <person name="Umeda M."/>
            <person name="Ward J."/>
            <person name="Watanabe Y."/>
            <person name="Yazaki K."/>
            <person name="Yokoyama R."/>
            <person name="Yoshitake Y."/>
            <person name="Yotsui I."/>
            <person name="Zachgo S."/>
            <person name="Schmutz J."/>
        </authorList>
    </citation>
    <scope>NUCLEOTIDE SEQUENCE [LARGE SCALE GENOMIC DNA]</scope>
    <source>
        <strain evidence="10">cv. B-3</strain>
    </source>
</reference>
<evidence type="ECO:0000313" key="9">
    <source>
        <dbReference type="EMBL" id="RID56298.1"/>
    </source>
</evidence>
<evidence type="ECO:0000256" key="5">
    <source>
        <dbReference type="ARBA" id="ARBA00022840"/>
    </source>
</evidence>
<dbReference type="PANTHER" id="PTHR47987">
    <property type="entry name" value="OS08G0249100 PROTEIN"/>
    <property type="match status" value="1"/>
</dbReference>
<dbReference type="PROSITE" id="PS00108">
    <property type="entry name" value="PROTEIN_KINASE_ST"/>
    <property type="match status" value="1"/>
</dbReference>
<evidence type="ECO:0000259" key="8">
    <source>
        <dbReference type="PROSITE" id="PS50011"/>
    </source>
</evidence>
<dbReference type="InterPro" id="IPR017441">
    <property type="entry name" value="Protein_kinase_ATP_BS"/>
</dbReference>
<dbReference type="PROSITE" id="PS00107">
    <property type="entry name" value="PROTEIN_KINASE_ATP"/>
    <property type="match status" value="1"/>
</dbReference>
<dbReference type="InterPro" id="IPR001245">
    <property type="entry name" value="Ser-Thr/Tyr_kinase_cat_dom"/>
</dbReference>
<keyword evidence="5 6" id="KW-0067">ATP-binding</keyword>
<dbReference type="Pfam" id="PF00582">
    <property type="entry name" value="Usp"/>
    <property type="match status" value="1"/>
</dbReference>
<dbReference type="Proteomes" id="UP000264353">
    <property type="component" value="Chromosome A7"/>
</dbReference>
<dbReference type="SMART" id="SM00220">
    <property type="entry name" value="S_TKc"/>
    <property type="match status" value="1"/>
</dbReference>
<dbReference type="CDD" id="cd00293">
    <property type="entry name" value="USP-like"/>
    <property type="match status" value="1"/>
</dbReference>
<feature type="region of interest" description="Disordered" evidence="7">
    <location>
        <begin position="287"/>
        <end position="326"/>
    </location>
</feature>
<dbReference type="Pfam" id="PF07714">
    <property type="entry name" value="PK_Tyr_Ser-Thr"/>
    <property type="match status" value="1"/>
</dbReference>
<keyword evidence="2" id="KW-0808">Transferase</keyword>
<keyword evidence="4" id="KW-0418">Kinase</keyword>
<dbReference type="FunFam" id="3.40.50.620:FF:000177">
    <property type="entry name" value="probable receptor-like serine/threonine-protein kinase At5g57670"/>
    <property type="match status" value="1"/>
</dbReference>
<dbReference type="PROSITE" id="PS50011">
    <property type="entry name" value="PROTEIN_KINASE_DOM"/>
    <property type="match status" value="1"/>
</dbReference>
<dbReference type="EMBL" id="CM010634">
    <property type="protein sequence ID" value="RID56298.1"/>
    <property type="molecule type" value="Genomic_DNA"/>
</dbReference>
<dbReference type="InterPro" id="IPR014729">
    <property type="entry name" value="Rossmann-like_a/b/a_fold"/>
</dbReference>
<keyword evidence="3 6" id="KW-0547">Nucleotide-binding</keyword>
<dbReference type="GO" id="GO:0004672">
    <property type="term" value="F:protein kinase activity"/>
    <property type="evidence" value="ECO:0007669"/>
    <property type="project" value="InterPro"/>
</dbReference>
<dbReference type="InterPro" id="IPR006016">
    <property type="entry name" value="UspA"/>
</dbReference>
<dbReference type="SUPFAM" id="SSF56112">
    <property type="entry name" value="Protein kinase-like (PK-like)"/>
    <property type="match status" value="1"/>
</dbReference>
<dbReference type="Gene3D" id="3.30.200.20">
    <property type="entry name" value="Phosphorylase Kinase, domain 1"/>
    <property type="match status" value="1"/>
</dbReference>
<evidence type="ECO:0000256" key="7">
    <source>
        <dbReference type="SAM" id="MobiDB-lite"/>
    </source>
</evidence>
<dbReference type="InterPro" id="IPR011009">
    <property type="entry name" value="Kinase-like_dom_sf"/>
</dbReference>
<proteinExistence type="predicted"/>
<evidence type="ECO:0000256" key="2">
    <source>
        <dbReference type="ARBA" id="ARBA00022679"/>
    </source>
</evidence>
<gene>
    <name evidence="9" type="ORF">BRARA_G03506</name>
</gene>
<organism evidence="9 10">
    <name type="scientific">Brassica campestris</name>
    <name type="common">Field mustard</name>
    <dbReference type="NCBI Taxonomy" id="3711"/>
    <lineage>
        <taxon>Eukaryota</taxon>
        <taxon>Viridiplantae</taxon>
        <taxon>Streptophyta</taxon>
        <taxon>Embryophyta</taxon>
        <taxon>Tracheophyta</taxon>
        <taxon>Spermatophyta</taxon>
        <taxon>Magnoliopsida</taxon>
        <taxon>eudicotyledons</taxon>
        <taxon>Gunneridae</taxon>
        <taxon>Pentapetalae</taxon>
        <taxon>rosids</taxon>
        <taxon>malvids</taxon>
        <taxon>Brassicales</taxon>
        <taxon>Brassicaceae</taxon>
        <taxon>Brassiceae</taxon>
        <taxon>Brassica</taxon>
    </lineage>
</organism>
<dbReference type="InterPro" id="IPR008271">
    <property type="entry name" value="Ser/Thr_kinase_AS"/>
</dbReference>
<evidence type="ECO:0000256" key="4">
    <source>
        <dbReference type="ARBA" id="ARBA00022777"/>
    </source>
</evidence>
<evidence type="ECO:0000313" key="10">
    <source>
        <dbReference type="Proteomes" id="UP000264353"/>
    </source>
</evidence>
<name>A0A397YUH1_BRACM</name>
<evidence type="ECO:0000256" key="1">
    <source>
        <dbReference type="ARBA" id="ARBA00022527"/>
    </source>
</evidence>
<dbReference type="FunFam" id="1.10.510.10:FF:000284">
    <property type="entry name" value="Putative receptor-like serine/threonine-protein kinase"/>
    <property type="match status" value="1"/>
</dbReference>
<dbReference type="SUPFAM" id="SSF52402">
    <property type="entry name" value="Adenine nucleotide alpha hydrolases-like"/>
    <property type="match status" value="1"/>
</dbReference>
<dbReference type="AlphaFoldDB" id="A0A397YUH1"/>
<dbReference type="PANTHER" id="PTHR47987:SF2">
    <property type="entry name" value="PROTEIN KINASE DOMAIN-CONTAINING PROTEIN"/>
    <property type="match status" value="1"/>
</dbReference>
<dbReference type="Gene3D" id="1.10.510.10">
    <property type="entry name" value="Transferase(Phosphotransferase) domain 1"/>
    <property type="match status" value="1"/>
</dbReference>
<feature type="compositionally biased region" description="Polar residues" evidence="7">
    <location>
        <begin position="300"/>
        <end position="318"/>
    </location>
</feature>
<dbReference type="InterPro" id="IPR046958">
    <property type="entry name" value="RBK1/2/STUNTED"/>
</dbReference>
<feature type="binding site" evidence="6">
    <location>
        <position position="381"/>
    </location>
    <ligand>
        <name>ATP</name>
        <dbReference type="ChEBI" id="CHEBI:30616"/>
    </ligand>
</feature>
<dbReference type="InterPro" id="IPR000719">
    <property type="entry name" value="Prot_kinase_dom"/>
</dbReference>
<dbReference type="GO" id="GO:0005524">
    <property type="term" value="F:ATP binding"/>
    <property type="evidence" value="ECO:0007669"/>
    <property type="project" value="UniProtKB-UniRule"/>
</dbReference>